<dbReference type="Pfam" id="PF16493">
    <property type="entry name" value="Meis_PKNOX_N"/>
    <property type="match status" value="2"/>
</dbReference>
<feature type="compositionally biased region" description="Low complexity" evidence="9">
    <location>
        <begin position="265"/>
        <end position="277"/>
    </location>
</feature>
<accession>A0A0V0TM53</accession>
<feature type="compositionally biased region" description="Polar residues" evidence="9">
    <location>
        <begin position="405"/>
        <end position="416"/>
    </location>
</feature>
<feature type="compositionally biased region" description="Gly residues" evidence="9">
    <location>
        <begin position="278"/>
        <end position="290"/>
    </location>
</feature>
<protein>
    <recommendedName>
        <fullName evidence="6">Homeobox protein unc-62</fullName>
    </recommendedName>
    <alternativeName>
        <fullName evidence="7">Uncoordinated protein 62</fullName>
    </alternativeName>
</protein>
<feature type="region of interest" description="Disordered" evidence="9">
    <location>
        <begin position="356"/>
        <end position="438"/>
    </location>
</feature>
<dbReference type="PANTHER" id="PTHR11850">
    <property type="entry name" value="HOMEOBOX PROTEIN TRANSCRIPTION FACTORS"/>
    <property type="match status" value="1"/>
</dbReference>
<evidence type="ECO:0000256" key="2">
    <source>
        <dbReference type="ARBA" id="ARBA00009661"/>
    </source>
</evidence>
<keyword evidence="5 8" id="KW-0539">Nucleus</keyword>
<dbReference type="InterPro" id="IPR008422">
    <property type="entry name" value="KN_HD"/>
</dbReference>
<feature type="region of interest" description="Disordered" evidence="9">
    <location>
        <begin position="550"/>
        <end position="577"/>
    </location>
</feature>
<dbReference type="Gene3D" id="1.10.10.60">
    <property type="entry name" value="Homeodomain-like"/>
    <property type="match status" value="1"/>
</dbReference>
<evidence type="ECO:0000256" key="9">
    <source>
        <dbReference type="SAM" id="MobiDB-lite"/>
    </source>
</evidence>
<dbReference type="PROSITE" id="PS50071">
    <property type="entry name" value="HOMEOBOX_2"/>
    <property type="match status" value="1"/>
</dbReference>
<sequence>MAQRFDESAVSHYVLQSSLDLHQATAAYGGQTASGATPTQPGTNTLPSDGAGGSPTSLCFYQPGYPTPAGASTASVHGSPSGAQTANHMLASGSHRAELLSDCQLKRDKESVQNHPLFPLLTLIFEKCELATCTPREMGASGVDVCSSDSFNEDVALFAKQMRTDKPYYTPNGELDALMVQAIQVLRFHLLELEKLLRRLVCWLSVCLVSFSKAPNKQPVRLKKMDVLSRVVAVVHELCDNFCQRYINCLKGKMPTDLVAEERAGSSASSTSESHLTGGPGSGGGAGGSVVGLSGVSLTPGSGAGSTPAGDSGCGLQTPTTPMGGGVQSFSSHYNTAGSLSPNNTVGLCPSSVGSAYDGRTSTSNSSCGGRLSEEPSTPVGEHLHLEDLNRGQQQQQQQQQPQQVRCNTPSTTGHNLLTAGHRSSSSAVNSPVESPSVGASLRTTMDLLASGLQPTDVVVTQQHMIVQQQQQQHQQPHHHQHQHQHHGAGSSFDAVSEAEHVTRASDTNGGVTGVRRRMWPLAEPALFDFWSGLNLPNIFNETELKSDASIESGDGTCTGDDETLDEDREKKPPKKRGIFPKVATNIMRAWLFQHLTCTVEISNYTNDLSRPFAFHPYPSEEQKKQLAQDTGLTILQVNNWFINARRRIVQPMIDQSNRAGRSPVVNVFKSRRRKSSGQSPGPSPGSTNKLHIGDYVKEEKLSWPPNAYSPDSNIAPYMANHSAELYARAGMFPGAGLAAHNPYSSMTAHTQLGAAGGIPGQAMLIPGHPHAMMMAHHAAASAVYPAHAHQAAQAWGHIDPTLALNSHTMMDASI</sequence>
<comment type="similarity">
    <text evidence="2">Belongs to the TALE/MEIS homeobox family.</text>
</comment>
<dbReference type="FunFam" id="1.10.10.60:FF:000004">
    <property type="entry name" value="Meis2 homeobox isoform 2c"/>
    <property type="match status" value="1"/>
</dbReference>
<proteinExistence type="inferred from homology"/>
<keyword evidence="4 8" id="KW-0371">Homeobox</keyword>
<evidence type="ECO:0000256" key="4">
    <source>
        <dbReference type="ARBA" id="ARBA00023155"/>
    </source>
</evidence>
<dbReference type="Proteomes" id="UP000055048">
    <property type="component" value="Unassembled WGS sequence"/>
</dbReference>
<keyword evidence="3 8" id="KW-0238">DNA-binding</keyword>
<evidence type="ECO:0000313" key="11">
    <source>
        <dbReference type="EMBL" id="KRX40127.1"/>
    </source>
</evidence>
<feature type="compositionally biased region" description="Low complexity" evidence="9">
    <location>
        <begin position="677"/>
        <end position="687"/>
    </location>
</feature>
<dbReference type="InterPro" id="IPR001356">
    <property type="entry name" value="HD"/>
</dbReference>
<dbReference type="STRING" id="144512.A0A0V0TM53"/>
<dbReference type="InterPro" id="IPR009057">
    <property type="entry name" value="Homeodomain-like_sf"/>
</dbReference>
<feature type="domain" description="Homeobox" evidence="10">
    <location>
        <begin position="609"/>
        <end position="652"/>
    </location>
</feature>
<dbReference type="GO" id="GO:0005634">
    <property type="term" value="C:nucleus"/>
    <property type="evidence" value="ECO:0007669"/>
    <property type="project" value="UniProtKB-SubCell"/>
</dbReference>
<feature type="compositionally biased region" description="Basic residues" evidence="9">
    <location>
        <begin position="476"/>
        <end position="487"/>
    </location>
</feature>
<feature type="compositionally biased region" description="Low complexity" evidence="9">
    <location>
        <begin position="291"/>
        <end position="301"/>
    </location>
</feature>
<feature type="region of interest" description="Disordered" evidence="9">
    <location>
        <begin position="468"/>
        <end position="513"/>
    </location>
</feature>
<dbReference type="CDD" id="cd00086">
    <property type="entry name" value="homeodomain"/>
    <property type="match status" value="1"/>
</dbReference>
<dbReference type="InterPro" id="IPR050224">
    <property type="entry name" value="TALE_homeobox"/>
</dbReference>
<evidence type="ECO:0000256" key="3">
    <source>
        <dbReference type="ARBA" id="ARBA00023125"/>
    </source>
</evidence>
<evidence type="ECO:0000256" key="6">
    <source>
        <dbReference type="ARBA" id="ARBA00072562"/>
    </source>
</evidence>
<dbReference type="OrthoDB" id="10056939at2759"/>
<keyword evidence="12" id="KW-1185">Reference proteome</keyword>
<evidence type="ECO:0000313" key="12">
    <source>
        <dbReference type="Proteomes" id="UP000055048"/>
    </source>
</evidence>
<dbReference type="AlphaFoldDB" id="A0A0V0TM53"/>
<dbReference type="SUPFAM" id="SSF46689">
    <property type="entry name" value="Homeodomain-like"/>
    <property type="match status" value="1"/>
</dbReference>
<feature type="region of interest" description="Disordered" evidence="9">
    <location>
        <begin position="30"/>
        <end position="49"/>
    </location>
</feature>
<feature type="compositionally biased region" description="Low complexity" evidence="9">
    <location>
        <begin position="393"/>
        <end position="404"/>
    </location>
</feature>
<feature type="DNA-binding region" description="Homeobox" evidence="8">
    <location>
        <begin position="611"/>
        <end position="653"/>
    </location>
</feature>
<evidence type="ECO:0000256" key="5">
    <source>
        <dbReference type="ARBA" id="ARBA00023242"/>
    </source>
</evidence>
<dbReference type="SMART" id="SM00389">
    <property type="entry name" value="HOX"/>
    <property type="match status" value="1"/>
</dbReference>
<name>A0A0V0TM53_9BILA</name>
<dbReference type="GO" id="GO:0048663">
    <property type="term" value="P:neuron fate commitment"/>
    <property type="evidence" value="ECO:0007669"/>
    <property type="project" value="UniProtKB-ARBA"/>
</dbReference>
<evidence type="ECO:0000256" key="8">
    <source>
        <dbReference type="PROSITE-ProRule" id="PRU00108"/>
    </source>
</evidence>
<gene>
    <name evidence="11" type="primary">MEIS2</name>
    <name evidence="11" type="ORF">T05_10540</name>
</gene>
<comment type="caution">
    <text evidence="11">The sequence shown here is derived from an EMBL/GenBank/DDBJ whole genome shotgun (WGS) entry which is preliminary data.</text>
</comment>
<dbReference type="GO" id="GO:0006355">
    <property type="term" value="P:regulation of DNA-templated transcription"/>
    <property type="evidence" value="ECO:0007669"/>
    <property type="project" value="InterPro"/>
</dbReference>
<feature type="region of interest" description="Disordered" evidence="9">
    <location>
        <begin position="261"/>
        <end position="330"/>
    </location>
</feature>
<reference evidence="11 12" key="1">
    <citation type="submission" date="2015-01" db="EMBL/GenBank/DDBJ databases">
        <title>Evolution of Trichinella species and genotypes.</title>
        <authorList>
            <person name="Korhonen P.K."/>
            <person name="Edoardo P."/>
            <person name="Giuseppe L.R."/>
            <person name="Gasser R.B."/>
        </authorList>
    </citation>
    <scope>NUCLEOTIDE SEQUENCE [LARGE SCALE GENOMIC DNA]</scope>
    <source>
        <strain evidence="11">ISS417</strain>
    </source>
</reference>
<feature type="compositionally biased region" description="Low complexity" evidence="9">
    <location>
        <begin position="424"/>
        <end position="438"/>
    </location>
</feature>
<feature type="compositionally biased region" description="Polar residues" evidence="9">
    <location>
        <begin position="31"/>
        <end position="47"/>
    </location>
</feature>
<evidence type="ECO:0000259" key="10">
    <source>
        <dbReference type="PROSITE" id="PS50071"/>
    </source>
</evidence>
<dbReference type="InterPro" id="IPR032453">
    <property type="entry name" value="PKNOX/Meis_N"/>
</dbReference>
<dbReference type="EMBL" id="JYDJ01000209">
    <property type="protein sequence ID" value="KRX40127.1"/>
    <property type="molecule type" value="Genomic_DNA"/>
</dbReference>
<evidence type="ECO:0000256" key="7">
    <source>
        <dbReference type="ARBA" id="ARBA00083268"/>
    </source>
</evidence>
<evidence type="ECO:0000256" key="1">
    <source>
        <dbReference type="ARBA" id="ARBA00004123"/>
    </source>
</evidence>
<organism evidence="11 12">
    <name type="scientific">Trichinella murrelli</name>
    <dbReference type="NCBI Taxonomy" id="144512"/>
    <lineage>
        <taxon>Eukaryota</taxon>
        <taxon>Metazoa</taxon>
        <taxon>Ecdysozoa</taxon>
        <taxon>Nematoda</taxon>
        <taxon>Enoplea</taxon>
        <taxon>Dorylaimia</taxon>
        <taxon>Trichinellida</taxon>
        <taxon>Trichinellidae</taxon>
        <taxon>Trichinella</taxon>
    </lineage>
</organism>
<dbReference type="Pfam" id="PF05920">
    <property type="entry name" value="Homeobox_KN"/>
    <property type="match status" value="1"/>
</dbReference>
<dbReference type="GO" id="GO:0000987">
    <property type="term" value="F:cis-regulatory region sequence-specific DNA binding"/>
    <property type="evidence" value="ECO:0007669"/>
    <property type="project" value="UniProtKB-ARBA"/>
</dbReference>
<comment type="subcellular location">
    <subcellularLocation>
        <location evidence="1 8">Nucleus</location>
    </subcellularLocation>
</comment>
<feature type="region of interest" description="Disordered" evidence="9">
    <location>
        <begin position="661"/>
        <end position="692"/>
    </location>
</feature>